<sequence length="411" mass="44409">SPKKKGNQNIQTGSQYNAPQHAPTFPGTLPINSPYTQPSSFPNNSSTGGNVGGGNVSNVSAIGIAPSISSSNIVPPPPSSSSFPAHTSLPSIGQSSHVHPSLSIPNVGIQDPINMNPGLQPPPPSAPSLLAKNIPSQTQPPSSNSSSSINSASGGNRASVAQPSLRKSNSSSIHQLSSPSFPNSQHASSSASAHFKNVSKIKEDPSGRLNDPDLVAYKQKTSNNSHQMMDKKDSKSSMNPMSNSGLSSKKTAPTGDSKQKSMTSWSSQTSSSSSNTVFLPRAENAFEHFRKQAKEKENREKQLKVAQERKQEQRQRLEKHGIIPDEEELNTTPVDRARKHNPYDDIARHGKSTNSSPASDSNSMSPAFTNSVSERERQRQREQERRRREAIASQIDMNRQSDIMANFEEML</sequence>
<feature type="non-terminal residue" evidence="3">
    <location>
        <position position="1"/>
    </location>
</feature>
<feature type="compositionally biased region" description="Low complexity" evidence="1">
    <location>
        <begin position="352"/>
        <end position="367"/>
    </location>
</feature>
<gene>
    <name evidence="3" type="ORF">BLA29_001770</name>
</gene>
<evidence type="ECO:0000256" key="1">
    <source>
        <dbReference type="SAM" id="MobiDB-lite"/>
    </source>
</evidence>
<dbReference type="InterPro" id="IPR031354">
    <property type="entry name" value="BRD4_CDT"/>
</dbReference>
<feature type="compositionally biased region" description="Polar residues" evidence="1">
    <location>
        <begin position="7"/>
        <end position="18"/>
    </location>
</feature>
<feature type="compositionally biased region" description="Basic and acidic residues" evidence="1">
    <location>
        <begin position="373"/>
        <end position="390"/>
    </location>
</feature>
<evidence type="ECO:0000259" key="2">
    <source>
        <dbReference type="Pfam" id="PF17105"/>
    </source>
</evidence>
<reference evidence="3 4" key="1">
    <citation type="submission" date="2017-03" db="EMBL/GenBank/DDBJ databases">
        <title>Genome Survey of Euroglyphus maynei.</title>
        <authorList>
            <person name="Arlian L.G."/>
            <person name="Morgan M.S."/>
            <person name="Rider S.D."/>
        </authorList>
    </citation>
    <scope>NUCLEOTIDE SEQUENCE [LARGE SCALE GENOMIC DNA]</scope>
    <source>
        <strain evidence="3">Arlian Lab</strain>
        <tissue evidence="3">Whole body</tissue>
    </source>
</reference>
<feature type="compositionally biased region" description="Low complexity" evidence="1">
    <location>
        <begin position="80"/>
        <end position="91"/>
    </location>
</feature>
<feature type="compositionally biased region" description="Low complexity" evidence="1">
    <location>
        <begin position="56"/>
        <end position="73"/>
    </location>
</feature>
<evidence type="ECO:0000313" key="4">
    <source>
        <dbReference type="Proteomes" id="UP000194236"/>
    </source>
</evidence>
<dbReference type="Pfam" id="PF17105">
    <property type="entry name" value="BRD4_CDT"/>
    <property type="match status" value="1"/>
</dbReference>
<feature type="compositionally biased region" description="Polar residues" evidence="1">
    <location>
        <begin position="161"/>
        <end position="176"/>
    </location>
</feature>
<dbReference type="EMBL" id="MUJZ01023306">
    <property type="protein sequence ID" value="OTF79397.1"/>
    <property type="molecule type" value="Genomic_DNA"/>
</dbReference>
<feature type="compositionally biased region" description="Low complexity" evidence="1">
    <location>
        <begin position="177"/>
        <end position="195"/>
    </location>
</feature>
<proteinExistence type="predicted"/>
<accession>A0A1Y3BGW2</accession>
<protein>
    <recommendedName>
        <fullName evidence="2">Bromodomain protein 4 C-terminal domain-containing protein</fullName>
    </recommendedName>
</protein>
<evidence type="ECO:0000313" key="3">
    <source>
        <dbReference type="EMBL" id="OTF79397.1"/>
    </source>
</evidence>
<feature type="region of interest" description="Disordered" evidence="1">
    <location>
        <begin position="1"/>
        <end position="397"/>
    </location>
</feature>
<feature type="compositionally biased region" description="Low complexity" evidence="1">
    <location>
        <begin position="127"/>
        <end position="159"/>
    </location>
</feature>
<feature type="compositionally biased region" description="Polar residues" evidence="1">
    <location>
        <begin position="236"/>
        <end position="256"/>
    </location>
</feature>
<dbReference type="AlphaFoldDB" id="A0A1Y3BGW2"/>
<feature type="compositionally biased region" description="Basic and acidic residues" evidence="1">
    <location>
        <begin position="284"/>
        <end position="323"/>
    </location>
</feature>
<feature type="domain" description="Bromodomain protein 4 C-terminal" evidence="2">
    <location>
        <begin position="373"/>
        <end position="411"/>
    </location>
</feature>
<name>A0A1Y3BGW2_EURMA</name>
<feature type="compositionally biased region" description="Low complexity" evidence="1">
    <location>
        <begin position="260"/>
        <end position="274"/>
    </location>
</feature>
<dbReference type="Proteomes" id="UP000194236">
    <property type="component" value="Unassembled WGS sequence"/>
</dbReference>
<comment type="caution">
    <text evidence="3">The sequence shown here is derived from an EMBL/GenBank/DDBJ whole genome shotgun (WGS) entry which is preliminary data.</text>
</comment>
<organism evidence="3 4">
    <name type="scientific">Euroglyphus maynei</name>
    <name type="common">Mayne's house dust mite</name>
    <dbReference type="NCBI Taxonomy" id="6958"/>
    <lineage>
        <taxon>Eukaryota</taxon>
        <taxon>Metazoa</taxon>
        <taxon>Ecdysozoa</taxon>
        <taxon>Arthropoda</taxon>
        <taxon>Chelicerata</taxon>
        <taxon>Arachnida</taxon>
        <taxon>Acari</taxon>
        <taxon>Acariformes</taxon>
        <taxon>Sarcoptiformes</taxon>
        <taxon>Astigmata</taxon>
        <taxon>Psoroptidia</taxon>
        <taxon>Analgoidea</taxon>
        <taxon>Pyroglyphidae</taxon>
        <taxon>Pyroglyphinae</taxon>
        <taxon>Euroglyphus</taxon>
    </lineage>
</organism>
<feature type="compositionally biased region" description="Polar residues" evidence="1">
    <location>
        <begin position="30"/>
        <end position="42"/>
    </location>
</feature>
<keyword evidence="4" id="KW-1185">Reference proteome</keyword>